<dbReference type="Proteomes" id="UP000681720">
    <property type="component" value="Unassembled WGS sequence"/>
</dbReference>
<evidence type="ECO:0000313" key="1">
    <source>
        <dbReference type="EMBL" id="CAF5226121.1"/>
    </source>
</evidence>
<feature type="non-terminal residue" evidence="1">
    <location>
        <position position="47"/>
    </location>
</feature>
<protein>
    <submittedName>
        <fullName evidence="1">Uncharacterized protein</fullName>
    </submittedName>
</protein>
<proteinExistence type="predicted"/>
<comment type="caution">
    <text evidence="1">The sequence shown here is derived from an EMBL/GenBank/DDBJ whole genome shotgun (WGS) entry which is preliminary data.</text>
</comment>
<reference evidence="1" key="1">
    <citation type="submission" date="2021-02" db="EMBL/GenBank/DDBJ databases">
        <authorList>
            <person name="Nowell W R."/>
        </authorList>
    </citation>
    <scope>NUCLEOTIDE SEQUENCE</scope>
</reference>
<dbReference type="AlphaFoldDB" id="A0A8S3K1Q3"/>
<dbReference type="EMBL" id="CAJOBJ010377508">
    <property type="protein sequence ID" value="CAF5226121.1"/>
    <property type="molecule type" value="Genomic_DNA"/>
</dbReference>
<organism evidence="1 2">
    <name type="scientific">Rotaria magnacalcarata</name>
    <dbReference type="NCBI Taxonomy" id="392030"/>
    <lineage>
        <taxon>Eukaryota</taxon>
        <taxon>Metazoa</taxon>
        <taxon>Spiralia</taxon>
        <taxon>Gnathifera</taxon>
        <taxon>Rotifera</taxon>
        <taxon>Eurotatoria</taxon>
        <taxon>Bdelloidea</taxon>
        <taxon>Philodinida</taxon>
        <taxon>Philodinidae</taxon>
        <taxon>Rotaria</taxon>
    </lineage>
</organism>
<name>A0A8S3K1Q3_9BILA</name>
<sequence>MNSFYLGNLQNFQIKANQYLSNSDSFQLIMTLNETNDQEPLHDKFHG</sequence>
<gene>
    <name evidence="1" type="ORF">GIL414_LOCUS86950</name>
</gene>
<accession>A0A8S3K1Q3</accession>
<evidence type="ECO:0000313" key="2">
    <source>
        <dbReference type="Proteomes" id="UP000681720"/>
    </source>
</evidence>